<dbReference type="AlphaFoldDB" id="A0A1A9HE81"/>
<evidence type="ECO:0000313" key="1">
    <source>
        <dbReference type="EMBL" id="ANH49009.1"/>
    </source>
</evidence>
<dbReference type="NCBIfam" id="NF006281">
    <property type="entry name" value="PRK08452.1"/>
    <property type="match status" value="1"/>
</dbReference>
<organism evidence="1 2">
    <name type="scientific">Helicobacter pylori</name>
    <name type="common">Campylobacter pylori</name>
    <dbReference type="NCBI Taxonomy" id="210"/>
    <lineage>
        <taxon>Bacteria</taxon>
        <taxon>Pseudomonadati</taxon>
        <taxon>Campylobacterota</taxon>
        <taxon>Epsilonproteobacteria</taxon>
        <taxon>Campylobacterales</taxon>
        <taxon>Helicobacteraceae</taxon>
        <taxon>Helicobacter</taxon>
    </lineage>
</organism>
<dbReference type="Proteomes" id="UP000078062">
    <property type="component" value="Chromosome"/>
</dbReference>
<keyword evidence="1" id="KW-0282">Flagellum</keyword>
<dbReference type="RefSeq" id="WP_064435192.1">
    <property type="nucleotide sequence ID" value="NZ_CP011486.1"/>
</dbReference>
<dbReference type="SUPFAM" id="SSF160214">
    <property type="entry name" value="FlaG-like"/>
    <property type="match status" value="1"/>
</dbReference>
<accession>A0A1A9HE81</accession>
<dbReference type="EMBL" id="CP011486">
    <property type="protein sequence ID" value="ANH49009.1"/>
    <property type="molecule type" value="Genomic_DNA"/>
</dbReference>
<dbReference type="Pfam" id="PF03646">
    <property type="entry name" value="FlaG"/>
    <property type="match status" value="1"/>
</dbReference>
<reference evidence="1 2" key="1">
    <citation type="submission" date="2014-04" db="EMBL/GenBank/DDBJ databases">
        <title>Detecting global and local adaptation in a worldwide sample of Helicobacter pylori genomes.</title>
        <authorList>
            <person name="Montano V."/>
            <person name="Didelot X."/>
            <person name="Foll M."/>
            <person name="Linz B."/>
            <person name="Reinhardt R."/>
            <person name="Suerbaum S."/>
            <person name="Moodley Y."/>
            <person name="Jensen J.D."/>
        </authorList>
    </citation>
    <scope>NUCLEOTIDE SEQUENCE [LARGE SCALE GENOMIC DNA]</scope>
    <source>
        <strain evidence="1 2">K26A1</strain>
    </source>
</reference>
<dbReference type="PATRIC" id="fig|210.2441.peg.719"/>
<keyword evidence="1" id="KW-0966">Cell projection</keyword>
<dbReference type="InterPro" id="IPR005186">
    <property type="entry name" value="FlaG"/>
</dbReference>
<dbReference type="PANTHER" id="PTHR37166">
    <property type="entry name" value="PROTEIN FLAG"/>
    <property type="match status" value="1"/>
</dbReference>
<sequence>MVNEVQGSGLGISTSHISVQTTPTKEINRTNTINAIENTIDESKTTIDPEQYKPKLELLSERLNEEMKRIGTDINFSYNDTIKGLVVSVKDANGDKVLREIPSKEAVDLMQRMRDVIGIIFDKKG</sequence>
<gene>
    <name evidence="1" type="ORF">AA977_03500</name>
</gene>
<name>A0A1A9HE81_HELPX</name>
<dbReference type="InterPro" id="IPR035924">
    <property type="entry name" value="FlaG-like_sf"/>
</dbReference>
<protein>
    <submittedName>
        <fullName evidence="1">Flagellar protein FlaG</fullName>
    </submittedName>
</protein>
<dbReference type="Gene3D" id="3.30.160.170">
    <property type="entry name" value="FlaG-like"/>
    <property type="match status" value="1"/>
</dbReference>
<dbReference type="PANTHER" id="PTHR37166:SF1">
    <property type="entry name" value="PROTEIN FLAG"/>
    <property type="match status" value="1"/>
</dbReference>
<proteinExistence type="predicted"/>
<evidence type="ECO:0000313" key="2">
    <source>
        <dbReference type="Proteomes" id="UP000078062"/>
    </source>
</evidence>
<keyword evidence="1" id="KW-0969">Cilium</keyword>